<organism evidence="1 2">
    <name type="scientific">Trifolium medium</name>
    <dbReference type="NCBI Taxonomy" id="97028"/>
    <lineage>
        <taxon>Eukaryota</taxon>
        <taxon>Viridiplantae</taxon>
        <taxon>Streptophyta</taxon>
        <taxon>Embryophyta</taxon>
        <taxon>Tracheophyta</taxon>
        <taxon>Spermatophyta</taxon>
        <taxon>Magnoliopsida</taxon>
        <taxon>eudicotyledons</taxon>
        <taxon>Gunneridae</taxon>
        <taxon>Pentapetalae</taxon>
        <taxon>rosids</taxon>
        <taxon>fabids</taxon>
        <taxon>Fabales</taxon>
        <taxon>Fabaceae</taxon>
        <taxon>Papilionoideae</taxon>
        <taxon>50 kb inversion clade</taxon>
        <taxon>NPAAA clade</taxon>
        <taxon>Hologalegina</taxon>
        <taxon>IRL clade</taxon>
        <taxon>Trifolieae</taxon>
        <taxon>Trifolium</taxon>
    </lineage>
</organism>
<proteinExistence type="predicted"/>
<gene>
    <name evidence="1" type="ORF">A2U01_0002892</name>
</gene>
<protein>
    <submittedName>
        <fullName evidence="1">Protein FAM135B-like</fullName>
    </submittedName>
</protein>
<comment type="caution">
    <text evidence="1">The sequence shown here is derived from an EMBL/GenBank/DDBJ whole genome shotgun (WGS) entry which is preliminary data.</text>
</comment>
<dbReference type="AlphaFoldDB" id="A0A392M450"/>
<accession>A0A392M450</accession>
<evidence type="ECO:0000313" key="2">
    <source>
        <dbReference type="Proteomes" id="UP000265520"/>
    </source>
</evidence>
<evidence type="ECO:0000313" key="1">
    <source>
        <dbReference type="EMBL" id="MCH82095.1"/>
    </source>
</evidence>
<feature type="non-terminal residue" evidence="1">
    <location>
        <position position="101"/>
    </location>
</feature>
<keyword evidence="2" id="KW-1185">Reference proteome</keyword>
<dbReference type="EMBL" id="LXQA010003198">
    <property type="protein sequence ID" value="MCH82095.1"/>
    <property type="molecule type" value="Genomic_DNA"/>
</dbReference>
<sequence length="101" mass="11918">MRHSSKVKPVTMFGAVQEIAIYIDRFHNLDLLHQGWYQIKVTMRWEDNDNMSFGIPARVVQYEAPDLGRGSLYGIWRIDDTENSFSTQPFRIKYARQDVHL</sequence>
<dbReference type="Proteomes" id="UP000265520">
    <property type="component" value="Unassembled WGS sequence"/>
</dbReference>
<name>A0A392M450_9FABA</name>
<reference evidence="1 2" key="1">
    <citation type="journal article" date="2018" name="Front. Plant Sci.">
        <title>Red Clover (Trifolium pratense) and Zigzag Clover (T. medium) - A Picture of Genomic Similarities and Differences.</title>
        <authorList>
            <person name="Dluhosova J."/>
            <person name="Istvanek J."/>
            <person name="Nedelnik J."/>
            <person name="Repkova J."/>
        </authorList>
    </citation>
    <scope>NUCLEOTIDE SEQUENCE [LARGE SCALE GENOMIC DNA]</scope>
    <source>
        <strain evidence="2">cv. 10/8</strain>
        <tissue evidence="1">Leaf</tissue>
    </source>
</reference>